<comment type="caution">
    <text evidence="2">The sequence shown here is derived from an EMBL/GenBank/DDBJ whole genome shotgun (WGS) entry which is preliminary data.</text>
</comment>
<dbReference type="Proteomes" id="UP000824890">
    <property type="component" value="Unassembled WGS sequence"/>
</dbReference>
<accession>A0ABQ8DHP6</accession>
<evidence type="ECO:0000313" key="3">
    <source>
        <dbReference type="Proteomes" id="UP000824890"/>
    </source>
</evidence>
<keyword evidence="1" id="KW-0472">Membrane</keyword>
<evidence type="ECO:0000313" key="2">
    <source>
        <dbReference type="EMBL" id="KAH0928713.1"/>
    </source>
</evidence>
<name>A0ABQ8DHP6_BRANA</name>
<feature type="transmembrane region" description="Helical" evidence="1">
    <location>
        <begin position="36"/>
        <end position="58"/>
    </location>
</feature>
<keyword evidence="1" id="KW-0812">Transmembrane</keyword>
<sequence>MLLKSLWDQRETEASCHKCAREVTRFYSTQRMFIQLTGWLFMSQVTITLSLCCYVCLYKSRVLCISHKIFYSSHKSV</sequence>
<gene>
    <name evidence="2" type="ORF">HID58_014440</name>
</gene>
<keyword evidence="1" id="KW-1133">Transmembrane helix</keyword>
<dbReference type="EMBL" id="JAGKQM010000004">
    <property type="protein sequence ID" value="KAH0928713.1"/>
    <property type="molecule type" value="Genomic_DNA"/>
</dbReference>
<protein>
    <submittedName>
        <fullName evidence="2">Uncharacterized protein</fullName>
    </submittedName>
</protein>
<evidence type="ECO:0000256" key="1">
    <source>
        <dbReference type="SAM" id="Phobius"/>
    </source>
</evidence>
<proteinExistence type="predicted"/>
<organism evidence="2 3">
    <name type="scientific">Brassica napus</name>
    <name type="common">Rape</name>
    <dbReference type="NCBI Taxonomy" id="3708"/>
    <lineage>
        <taxon>Eukaryota</taxon>
        <taxon>Viridiplantae</taxon>
        <taxon>Streptophyta</taxon>
        <taxon>Embryophyta</taxon>
        <taxon>Tracheophyta</taxon>
        <taxon>Spermatophyta</taxon>
        <taxon>Magnoliopsida</taxon>
        <taxon>eudicotyledons</taxon>
        <taxon>Gunneridae</taxon>
        <taxon>Pentapetalae</taxon>
        <taxon>rosids</taxon>
        <taxon>malvids</taxon>
        <taxon>Brassicales</taxon>
        <taxon>Brassicaceae</taxon>
        <taxon>Brassiceae</taxon>
        <taxon>Brassica</taxon>
    </lineage>
</organism>
<reference evidence="2 3" key="1">
    <citation type="submission" date="2021-05" db="EMBL/GenBank/DDBJ databases">
        <title>Genome Assembly of Synthetic Allotetraploid Brassica napus Reveals Homoeologous Exchanges between Subgenomes.</title>
        <authorList>
            <person name="Davis J.T."/>
        </authorList>
    </citation>
    <scope>NUCLEOTIDE SEQUENCE [LARGE SCALE GENOMIC DNA]</scope>
    <source>
        <strain evidence="3">cv. Da-Ae</strain>
        <tissue evidence="2">Seedling</tissue>
    </source>
</reference>
<keyword evidence="3" id="KW-1185">Reference proteome</keyword>